<accession>A0A138AVU5</accession>
<dbReference type="PANTHER" id="PTHR39206">
    <property type="entry name" value="SLL8004 PROTEIN"/>
    <property type="match status" value="1"/>
</dbReference>
<evidence type="ECO:0000259" key="7">
    <source>
        <dbReference type="Pfam" id="PF06414"/>
    </source>
</evidence>
<evidence type="ECO:0000313" key="8">
    <source>
        <dbReference type="EMBL" id="KXP14496.1"/>
    </source>
</evidence>
<reference evidence="9" key="1">
    <citation type="submission" date="2016-02" db="EMBL/GenBank/DDBJ databases">
        <authorList>
            <person name="Wen L."/>
            <person name="He K."/>
            <person name="Yang H."/>
        </authorList>
    </citation>
    <scope>NUCLEOTIDE SEQUENCE [LARGE SCALE GENOMIC DNA]</scope>
    <source>
        <strain evidence="9">JCM 15929</strain>
    </source>
</reference>
<comment type="catalytic activity">
    <reaction evidence="6">
        <text>UDP-N-acetyl-alpha-D-glucosamine + ATP = UDP-N-acetyl-alpha-D-glucosamine 3'-phosphate + ADP + H(+)</text>
        <dbReference type="Rhea" id="RHEA:32671"/>
        <dbReference type="ChEBI" id="CHEBI:15378"/>
        <dbReference type="ChEBI" id="CHEBI:30616"/>
        <dbReference type="ChEBI" id="CHEBI:57705"/>
        <dbReference type="ChEBI" id="CHEBI:64353"/>
        <dbReference type="ChEBI" id="CHEBI:456216"/>
        <dbReference type="EC" id="2.7.1.176"/>
    </reaction>
</comment>
<evidence type="ECO:0000256" key="1">
    <source>
        <dbReference type="ARBA" id="ARBA00009104"/>
    </source>
</evidence>
<dbReference type="EMBL" id="LSRF01000001">
    <property type="protein sequence ID" value="KXP14496.1"/>
    <property type="molecule type" value="Genomic_DNA"/>
</dbReference>
<dbReference type="EC" id="2.7.1.176" evidence="2"/>
<dbReference type="RefSeq" id="WP_068569111.1">
    <property type="nucleotide sequence ID" value="NZ_LSRF01000001.1"/>
</dbReference>
<proteinExistence type="inferred from homology"/>
<keyword evidence="4" id="KW-0067">ATP-binding</keyword>
<organism evidence="8 9">
    <name type="scientific">Tsukamurella pseudospumae</name>
    <dbReference type="NCBI Taxonomy" id="239498"/>
    <lineage>
        <taxon>Bacteria</taxon>
        <taxon>Bacillati</taxon>
        <taxon>Actinomycetota</taxon>
        <taxon>Actinomycetes</taxon>
        <taxon>Mycobacteriales</taxon>
        <taxon>Tsukamurellaceae</taxon>
        <taxon>Tsukamurella</taxon>
    </lineage>
</organism>
<evidence type="ECO:0000256" key="5">
    <source>
        <dbReference type="ARBA" id="ARBA00032897"/>
    </source>
</evidence>
<dbReference type="AlphaFoldDB" id="A0A138AVU5"/>
<dbReference type="GO" id="GO:0005524">
    <property type="term" value="F:ATP binding"/>
    <property type="evidence" value="ECO:0007669"/>
    <property type="project" value="UniProtKB-KW"/>
</dbReference>
<evidence type="ECO:0000256" key="4">
    <source>
        <dbReference type="ARBA" id="ARBA00022840"/>
    </source>
</evidence>
<feature type="domain" description="Zeta toxin" evidence="7">
    <location>
        <begin position="6"/>
        <end position="136"/>
    </location>
</feature>
<evidence type="ECO:0000256" key="2">
    <source>
        <dbReference type="ARBA" id="ARBA00011963"/>
    </source>
</evidence>
<comment type="similarity">
    <text evidence="1">Belongs to the zeta toxin family.</text>
</comment>
<name>A0A138AVU5_9ACTN</name>
<dbReference type="STRING" id="239498.AXK60_00870"/>
<dbReference type="InterPro" id="IPR027417">
    <property type="entry name" value="P-loop_NTPase"/>
</dbReference>
<sequence>MSQLELVIGPNGAGKSTFVDLVLHPYTRTMPFVNADIIARERWPESAEERSYDAARIASATRDRLLELGTSFIAETVFSHPSKVGLVRAALTSGFEVNLHVVMVPEDLSVLRVAHRVRAGGHAVPEEKIRDRHRRLWPLVVEATMLATTTTFYDNARDRGPVVVAEFVRGIPIGSASFPTWTPTEITTFWRIRGGAEV</sequence>
<dbReference type="Proteomes" id="UP000070258">
    <property type="component" value="Unassembled WGS sequence"/>
</dbReference>
<dbReference type="OrthoDB" id="9791543at2"/>
<dbReference type="Gene3D" id="3.40.50.300">
    <property type="entry name" value="P-loop containing nucleotide triphosphate hydrolases"/>
    <property type="match status" value="1"/>
</dbReference>
<dbReference type="Pfam" id="PF06414">
    <property type="entry name" value="Zeta_toxin"/>
    <property type="match status" value="1"/>
</dbReference>
<evidence type="ECO:0000313" key="9">
    <source>
        <dbReference type="Proteomes" id="UP000070258"/>
    </source>
</evidence>
<evidence type="ECO:0000256" key="6">
    <source>
        <dbReference type="ARBA" id="ARBA00048178"/>
    </source>
</evidence>
<keyword evidence="3" id="KW-0547">Nucleotide-binding</keyword>
<gene>
    <name evidence="8" type="ORF">AXK60_00870</name>
</gene>
<dbReference type="SUPFAM" id="SSF52540">
    <property type="entry name" value="P-loop containing nucleoside triphosphate hydrolases"/>
    <property type="match status" value="1"/>
</dbReference>
<evidence type="ECO:0000256" key="3">
    <source>
        <dbReference type="ARBA" id="ARBA00022741"/>
    </source>
</evidence>
<comment type="caution">
    <text evidence="8">The sequence shown here is derived from an EMBL/GenBank/DDBJ whole genome shotgun (WGS) entry which is preliminary data.</text>
</comment>
<dbReference type="GO" id="GO:0016301">
    <property type="term" value="F:kinase activity"/>
    <property type="evidence" value="ECO:0007669"/>
    <property type="project" value="InterPro"/>
</dbReference>
<protein>
    <recommendedName>
        <fullName evidence="5">UDP-N-acetylglucosamine kinase</fullName>
        <ecNumber evidence="2">2.7.1.176</ecNumber>
    </recommendedName>
    <alternativeName>
        <fullName evidence="5">UDP-N-acetylglucosamine kinase</fullName>
    </alternativeName>
</protein>
<dbReference type="InterPro" id="IPR010488">
    <property type="entry name" value="Zeta_toxin_domain"/>
</dbReference>
<dbReference type="PANTHER" id="PTHR39206:SF1">
    <property type="entry name" value="SLL8004 PROTEIN"/>
    <property type="match status" value="1"/>
</dbReference>